<gene>
    <name evidence="2" type="ORF">Tci_859852</name>
</gene>
<feature type="region of interest" description="Disordered" evidence="1">
    <location>
        <begin position="177"/>
        <end position="196"/>
    </location>
</feature>
<reference evidence="2" key="1">
    <citation type="journal article" date="2019" name="Sci. Rep.">
        <title>Draft genome of Tanacetum cinerariifolium, the natural source of mosquito coil.</title>
        <authorList>
            <person name="Yamashiro T."/>
            <person name="Shiraishi A."/>
            <person name="Satake H."/>
            <person name="Nakayama K."/>
        </authorList>
    </citation>
    <scope>NUCLEOTIDE SEQUENCE</scope>
</reference>
<feature type="compositionally biased region" description="Low complexity" evidence="1">
    <location>
        <begin position="98"/>
        <end position="111"/>
    </location>
</feature>
<name>A0A699RUI1_TANCI</name>
<accession>A0A699RUI1</accession>
<feature type="region of interest" description="Disordered" evidence="1">
    <location>
        <begin position="98"/>
        <end position="120"/>
    </location>
</feature>
<protein>
    <submittedName>
        <fullName evidence="2">Uncharacterized protein</fullName>
    </submittedName>
</protein>
<feature type="non-terminal residue" evidence="2">
    <location>
        <position position="1"/>
    </location>
</feature>
<dbReference type="AlphaFoldDB" id="A0A699RUI1"/>
<comment type="caution">
    <text evidence="2">The sequence shown here is derived from an EMBL/GenBank/DDBJ whole genome shotgun (WGS) entry which is preliminary data.</text>
</comment>
<organism evidence="2">
    <name type="scientific">Tanacetum cinerariifolium</name>
    <name type="common">Dalmatian daisy</name>
    <name type="synonym">Chrysanthemum cinerariifolium</name>
    <dbReference type="NCBI Taxonomy" id="118510"/>
    <lineage>
        <taxon>Eukaryota</taxon>
        <taxon>Viridiplantae</taxon>
        <taxon>Streptophyta</taxon>
        <taxon>Embryophyta</taxon>
        <taxon>Tracheophyta</taxon>
        <taxon>Spermatophyta</taxon>
        <taxon>Magnoliopsida</taxon>
        <taxon>eudicotyledons</taxon>
        <taxon>Gunneridae</taxon>
        <taxon>Pentapetalae</taxon>
        <taxon>asterids</taxon>
        <taxon>campanulids</taxon>
        <taxon>Asterales</taxon>
        <taxon>Asteraceae</taxon>
        <taxon>Asteroideae</taxon>
        <taxon>Anthemideae</taxon>
        <taxon>Anthemidinae</taxon>
        <taxon>Tanacetum</taxon>
    </lineage>
</organism>
<sequence>LHLNIPAPCAESWDAMTPTSLGRHCAACQKTVVDFTQKTDAEILAYFAKATGETCGRLGNDQLNRPLLPAIGARPAAHWRGWLALVLAAWGLRASPAATTGAPAANSPTATHPRKKTSPKHRLPLAAPRLLHGTEIHPATSQYLPPPPPPEILPPTIDSTTVGDIKTLMADSTAVSAAPHSSGELVNDILGEPEKY</sequence>
<evidence type="ECO:0000256" key="1">
    <source>
        <dbReference type="SAM" id="MobiDB-lite"/>
    </source>
</evidence>
<proteinExistence type="predicted"/>
<dbReference type="EMBL" id="BKCJ011112613">
    <property type="protein sequence ID" value="GFC87882.1"/>
    <property type="molecule type" value="Genomic_DNA"/>
</dbReference>
<evidence type="ECO:0000313" key="2">
    <source>
        <dbReference type="EMBL" id="GFC87882.1"/>
    </source>
</evidence>